<dbReference type="InterPro" id="IPR006016">
    <property type="entry name" value="UspA"/>
</dbReference>
<keyword evidence="4" id="KW-1185">Reference proteome</keyword>
<evidence type="ECO:0000313" key="3">
    <source>
        <dbReference type="EMBL" id="MEJ1092100.1"/>
    </source>
</evidence>
<proteinExistence type="inferred from homology"/>
<dbReference type="Gene3D" id="3.40.50.620">
    <property type="entry name" value="HUPs"/>
    <property type="match status" value="2"/>
</dbReference>
<evidence type="ECO:0000256" key="1">
    <source>
        <dbReference type="ARBA" id="ARBA00008791"/>
    </source>
</evidence>
<sequence length="279" mass="28653">MANEIVVGAADTEAGRRAVQWAADRAASHRQSLRLIGVVGGATGAVGEASVLEAALEATTAALDATAAPLRERGLTVEVQAHAGNPVSVLIDASKDAALLVIGSDYRGPGHGPARGSHGVRIAAAAHSPVIVVPEIDLAGRSGVVVGVDGSEVSEAATRFAAQEAERLGEPLIAVTVWTPVPLPRHIGAYPADYIESMESVSAETLGVALGGLRQDYPDLQIEERVERGYPSEVINDIAAGARMIVVGSHGRGAVARFLLGSISHEVLARLATVTAVVR</sequence>
<dbReference type="EMBL" id="JBBDGN010000009">
    <property type="protein sequence ID" value="MEJ1092100.1"/>
    <property type="molecule type" value="Genomic_DNA"/>
</dbReference>
<dbReference type="InterPro" id="IPR006015">
    <property type="entry name" value="Universal_stress_UspA"/>
</dbReference>
<evidence type="ECO:0000259" key="2">
    <source>
        <dbReference type="Pfam" id="PF00582"/>
    </source>
</evidence>
<dbReference type="InterPro" id="IPR014729">
    <property type="entry name" value="Rossmann-like_a/b/a_fold"/>
</dbReference>
<reference evidence="3 4" key="1">
    <citation type="submission" date="2024-02" db="EMBL/GenBank/DDBJ databases">
        <authorList>
            <person name="Saticioglu I.B."/>
        </authorList>
    </citation>
    <scope>NUCLEOTIDE SEQUENCE [LARGE SCALE GENOMIC DNA]</scope>
    <source>
        <strain evidence="3 4">Mu-43</strain>
    </source>
</reference>
<organism evidence="3 4">
    <name type="scientific">Microbacterium istanbulense</name>
    <dbReference type="NCBI Taxonomy" id="3122049"/>
    <lineage>
        <taxon>Bacteria</taxon>
        <taxon>Bacillati</taxon>
        <taxon>Actinomycetota</taxon>
        <taxon>Actinomycetes</taxon>
        <taxon>Micrococcales</taxon>
        <taxon>Microbacteriaceae</taxon>
        <taxon>Microbacterium</taxon>
    </lineage>
</organism>
<name>A0ABU8LMA4_9MICO</name>
<dbReference type="PRINTS" id="PR01438">
    <property type="entry name" value="UNVRSLSTRESS"/>
</dbReference>
<comment type="caution">
    <text evidence="3">The sequence shown here is derived from an EMBL/GenBank/DDBJ whole genome shotgun (WGS) entry which is preliminary data.</text>
</comment>
<protein>
    <submittedName>
        <fullName evidence="3">Universal stress protein</fullName>
    </submittedName>
</protein>
<gene>
    <name evidence="3" type="ORF">WDU93_10390</name>
</gene>
<dbReference type="SUPFAM" id="SSF52402">
    <property type="entry name" value="Adenine nucleotide alpha hydrolases-like"/>
    <property type="match status" value="2"/>
</dbReference>
<accession>A0ABU8LMA4</accession>
<dbReference type="PANTHER" id="PTHR46268">
    <property type="entry name" value="STRESS RESPONSE PROTEIN NHAX"/>
    <property type="match status" value="1"/>
</dbReference>
<feature type="domain" description="UspA" evidence="2">
    <location>
        <begin position="1"/>
        <end position="134"/>
    </location>
</feature>
<feature type="domain" description="UspA" evidence="2">
    <location>
        <begin position="144"/>
        <end position="279"/>
    </location>
</feature>
<evidence type="ECO:0000313" key="4">
    <source>
        <dbReference type="Proteomes" id="UP001366085"/>
    </source>
</evidence>
<dbReference type="Pfam" id="PF00582">
    <property type="entry name" value="Usp"/>
    <property type="match status" value="2"/>
</dbReference>
<dbReference type="PANTHER" id="PTHR46268:SF6">
    <property type="entry name" value="UNIVERSAL STRESS PROTEIN UP12"/>
    <property type="match status" value="1"/>
</dbReference>
<dbReference type="Proteomes" id="UP001366085">
    <property type="component" value="Unassembled WGS sequence"/>
</dbReference>
<comment type="similarity">
    <text evidence="1">Belongs to the universal stress protein A family.</text>
</comment>
<dbReference type="RefSeq" id="WP_337320318.1">
    <property type="nucleotide sequence ID" value="NZ_JBBDGN010000009.1"/>
</dbReference>